<keyword evidence="2" id="KW-1133">Transmembrane helix</keyword>
<keyword evidence="5" id="KW-1185">Reference proteome</keyword>
<feature type="chain" id="PRO_5046347864" description="LPXTG cell wall anchor domain-containing protein" evidence="3">
    <location>
        <begin position="23"/>
        <end position="372"/>
    </location>
</feature>
<proteinExistence type="predicted"/>
<feature type="region of interest" description="Disordered" evidence="1">
    <location>
        <begin position="30"/>
        <end position="149"/>
    </location>
</feature>
<feature type="signal peptide" evidence="3">
    <location>
        <begin position="1"/>
        <end position="22"/>
    </location>
</feature>
<evidence type="ECO:0000256" key="3">
    <source>
        <dbReference type="SAM" id="SignalP"/>
    </source>
</evidence>
<accession>A0ABS7J562</accession>
<feature type="transmembrane region" description="Helical" evidence="2">
    <location>
        <begin position="159"/>
        <end position="179"/>
    </location>
</feature>
<comment type="caution">
    <text evidence="4">The sequence shown here is derived from an EMBL/GenBank/DDBJ whole genome shotgun (WGS) entry which is preliminary data.</text>
</comment>
<keyword evidence="3" id="KW-0732">Signal</keyword>
<reference evidence="4 5" key="1">
    <citation type="submission" date="2021-08" db="EMBL/GenBank/DDBJ databases">
        <title>Comparative Genomics Analysis of the Genus Qipengyuania Reveals Extensive Genetic Diversity and Metabolic Versatility, Including the Description of Fifteen Novel Species.</title>
        <authorList>
            <person name="Liu Y."/>
        </authorList>
    </citation>
    <scope>NUCLEOTIDE SEQUENCE [LARGE SCALE GENOMIC DNA]</scope>
    <source>
        <strain evidence="4 5">6D47A</strain>
    </source>
</reference>
<protein>
    <recommendedName>
        <fullName evidence="6">LPXTG cell wall anchor domain-containing protein</fullName>
    </recommendedName>
</protein>
<evidence type="ECO:0008006" key="6">
    <source>
        <dbReference type="Google" id="ProtNLM"/>
    </source>
</evidence>
<evidence type="ECO:0000313" key="5">
    <source>
        <dbReference type="Proteomes" id="UP000755104"/>
    </source>
</evidence>
<keyword evidence="2" id="KW-0812">Transmembrane</keyword>
<organism evidence="4 5">
    <name type="scientific">Qipengyuania qiaonensis</name>
    <dbReference type="NCBI Taxonomy" id="2867240"/>
    <lineage>
        <taxon>Bacteria</taxon>
        <taxon>Pseudomonadati</taxon>
        <taxon>Pseudomonadota</taxon>
        <taxon>Alphaproteobacteria</taxon>
        <taxon>Sphingomonadales</taxon>
        <taxon>Erythrobacteraceae</taxon>
        <taxon>Qipengyuania</taxon>
    </lineage>
</organism>
<evidence type="ECO:0000256" key="1">
    <source>
        <dbReference type="SAM" id="MobiDB-lite"/>
    </source>
</evidence>
<feature type="compositionally biased region" description="Pro residues" evidence="1">
    <location>
        <begin position="124"/>
        <end position="144"/>
    </location>
</feature>
<name>A0ABS7J562_9SPHN</name>
<evidence type="ECO:0000313" key="4">
    <source>
        <dbReference type="EMBL" id="MBX7482417.1"/>
    </source>
</evidence>
<feature type="compositionally biased region" description="Low complexity" evidence="1">
    <location>
        <begin position="83"/>
        <end position="107"/>
    </location>
</feature>
<dbReference type="RefSeq" id="WP_221557693.1">
    <property type="nucleotide sequence ID" value="NZ_JAIGNO010000004.1"/>
</dbReference>
<dbReference type="Proteomes" id="UP000755104">
    <property type="component" value="Unassembled WGS sequence"/>
</dbReference>
<keyword evidence="2" id="KW-0472">Membrane</keyword>
<sequence length="372" mass="39161">MHLRTRISLMALAVTLPMMAQAQSVDDFTLESAPSPTATPQAQGPADTRSGVEIRPRAVNTPAPRPTVAPTPSLSVELPEPRPSATASAPQSSPLPRVTPRPVETVPAQPQVRPTSVPLDGTGFPPPSADPAPAATAPPSPVSPPVLAEAGDSGDGLPWLPIGAAAALLALLGAGFLFWKRRQVPIVPEIERPLVADAQGGESVPLADALSVRVENEKLIRSAAYATLKYRLILINRTNGPLSNVAVGIDLVSAHAGAPMEQQIATVGTALEKRHDIARISPRQNVTLEGQVQLPLAQAHVIRQGRYPLLVPLMRVRVDGPGEEALLKTFVVGQGIPGGGRVQPFRLDEGPRSYAPIAQRELARVDLTLSAR</sequence>
<gene>
    <name evidence="4" type="ORF">K3174_07730</name>
</gene>
<feature type="compositionally biased region" description="Polar residues" evidence="1">
    <location>
        <begin position="30"/>
        <end position="42"/>
    </location>
</feature>
<dbReference type="EMBL" id="JAIGNO010000004">
    <property type="protein sequence ID" value="MBX7482417.1"/>
    <property type="molecule type" value="Genomic_DNA"/>
</dbReference>
<evidence type="ECO:0000256" key="2">
    <source>
        <dbReference type="SAM" id="Phobius"/>
    </source>
</evidence>